<dbReference type="Proteomes" id="UP000244898">
    <property type="component" value="Unassembled WGS sequence"/>
</dbReference>
<reference evidence="2" key="1">
    <citation type="submission" date="2018-03" db="EMBL/GenBank/DDBJ databases">
        <authorList>
            <person name="Rodrigo-Torres L."/>
            <person name="Arahal R. D."/>
            <person name="Lucena T."/>
        </authorList>
    </citation>
    <scope>NUCLEOTIDE SEQUENCE [LARGE SCALE GENOMIC DNA]</scope>
    <source>
        <strain evidence="2">CECT 7615</strain>
    </source>
</reference>
<dbReference type="AlphaFoldDB" id="A0A2R8CG94"/>
<evidence type="ECO:0000313" key="1">
    <source>
        <dbReference type="EMBL" id="SPJ31462.1"/>
    </source>
</evidence>
<proteinExistence type="predicted"/>
<evidence type="ECO:0000313" key="2">
    <source>
        <dbReference type="Proteomes" id="UP000244898"/>
    </source>
</evidence>
<organism evidence="1 2">
    <name type="scientific">Falsiruegeria mediterranea M17</name>
    <dbReference type="NCBI Taxonomy" id="1200281"/>
    <lineage>
        <taxon>Bacteria</taxon>
        <taxon>Pseudomonadati</taxon>
        <taxon>Pseudomonadota</taxon>
        <taxon>Alphaproteobacteria</taxon>
        <taxon>Rhodobacterales</taxon>
        <taxon>Roseobacteraceae</taxon>
        <taxon>Falsiruegeria</taxon>
    </lineage>
</organism>
<dbReference type="EMBL" id="ONZG01000025">
    <property type="protein sequence ID" value="SPJ31462.1"/>
    <property type="molecule type" value="Genomic_DNA"/>
</dbReference>
<gene>
    <name evidence="1" type="ORF">TRM7615_05005</name>
</gene>
<keyword evidence="2" id="KW-1185">Reference proteome</keyword>
<protein>
    <submittedName>
        <fullName evidence="1">Uncharacterized protein</fullName>
    </submittedName>
</protein>
<sequence length="343" mass="38082">MIVAAAFTIGQATACGFHYYIPENTSVDRLLQSKDVILARPSRQNRFEFEATKVLRGQGPSEKLPFLVSTVLRKKMELNPEDHVVLERAPEGAWKHVSYANAAYVEMVESVLANSDTWSRDYTPDRFAMFAKLLSSPDPALKELALREVDKAPYAMLRQIDVSLSSEDLLSQLWTIKGIPFQSIRILLLGLSGDDAARVEIHRFIGISKGKERAENLGAFSAALVELDGLDGVARLETTYLTDTSQPLPKLEQVVEALAIHNAVASFELHKAITDALSRMILQRPETAPMVARQFGNRQDWSQGATVALALKNKAIKNPAEQFMVASYVSRAQRAQLSDRVEN</sequence>
<accession>A0A2R8CG94</accession>
<name>A0A2R8CG94_9RHOB</name>